<evidence type="ECO:0000256" key="1">
    <source>
        <dbReference type="SAM" id="MobiDB-lite"/>
    </source>
</evidence>
<comment type="caution">
    <text evidence="2">The sequence shown here is derived from an EMBL/GenBank/DDBJ whole genome shotgun (WGS) entry which is preliminary data.</text>
</comment>
<evidence type="ECO:0000313" key="3">
    <source>
        <dbReference type="Proteomes" id="UP000006072"/>
    </source>
</evidence>
<dbReference type="HOGENOM" id="CLU_178469_0_0_11"/>
<reference evidence="2 3" key="1">
    <citation type="journal article" date="2012" name="J. Bacteriol.">
        <title>Complete Genome Sequence of Mycobacterium vaccae Type Strain ATCC 25954.</title>
        <authorList>
            <person name="Ho Y.S."/>
            <person name="Adroub S.A."/>
            <person name="Abadi M."/>
            <person name="Al Alwan B."/>
            <person name="Alkhateeb R."/>
            <person name="Gao G."/>
            <person name="Ragab A."/>
            <person name="Ali S."/>
            <person name="van Soolingen D."/>
            <person name="Bitter W."/>
            <person name="Pain A."/>
            <person name="Abdallah A.M."/>
        </authorList>
    </citation>
    <scope>NUCLEOTIDE SEQUENCE [LARGE SCALE GENOMIC DNA]</scope>
    <source>
        <strain evidence="2 3">ATCC 25954</strain>
    </source>
</reference>
<feature type="compositionally biased region" description="Polar residues" evidence="1">
    <location>
        <begin position="62"/>
        <end position="76"/>
    </location>
</feature>
<dbReference type="Gene3D" id="1.10.287.1060">
    <property type="entry name" value="ESAT-6-like"/>
    <property type="match status" value="1"/>
</dbReference>
<feature type="region of interest" description="Disordered" evidence="1">
    <location>
        <begin position="56"/>
        <end position="76"/>
    </location>
</feature>
<evidence type="ECO:0000313" key="2">
    <source>
        <dbReference type="EMBL" id="EJZ11475.1"/>
    </source>
</evidence>
<dbReference type="AlphaFoldDB" id="K0V2A7"/>
<dbReference type="PATRIC" id="fig|1194972.3.peg.1115"/>
<sequence length="76" mass="8072">MRGQVESTAAALAVNMDTPDAGRAAQAALLRYQEASDQQIRLLTDISQNIQISGTKYEATDADNSSRVAASMSNVL</sequence>
<protein>
    <submittedName>
        <fullName evidence="2">10 kDa culture filtrate antigen LHP</fullName>
    </submittedName>
</protein>
<dbReference type="InterPro" id="IPR036689">
    <property type="entry name" value="ESAT-6-like_sf"/>
</dbReference>
<name>K0V2A7_MYCVA</name>
<proteinExistence type="predicted"/>
<accession>K0V2A7</accession>
<dbReference type="EMBL" id="ALQA01000008">
    <property type="protein sequence ID" value="EJZ11475.1"/>
    <property type="molecule type" value="Genomic_DNA"/>
</dbReference>
<keyword evidence="3" id="KW-1185">Reference proteome</keyword>
<gene>
    <name evidence="2" type="ORF">MVAC_05512</name>
</gene>
<dbReference type="SUPFAM" id="SSF140453">
    <property type="entry name" value="EsxAB dimer-like"/>
    <property type="match status" value="1"/>
</dbReference>
<dbReference type="Proteomes" id="UP000006072">
    <property type="component" value="Unassembled WGS sequence"/>
</dbReference>
<organism evidence="2 3">
    <name type="scientific">Mycolicibacterium vaccae ATCC 25954</name>
    <dbReference type="NCBI Taxonomy" id="1194972"/>
    <lineage>
        <taxon>Bacteria</taxon>
        <taxon>Bacillati</taxon>
        <taxon>Actinomycetota</taxon>
        <taxon>Actinomycetes</taxon>
        <taxon>Mycobacteriales</taxon>
        <taxon>Mycobacteriaceae</taxon>
        <taxon>Mycolicibacterium</taxon>
    </lineage>
</organism>